<evidence type="ECO:0000313" key="2">
    <source>
        <dbReference type="Proteomes" id="UP000009101"/>
    </source>
</evidence>
<proteinExistence type="predicted"/>
<dbReference type="HOGENOM" id="CLU_3196542_0_0_5"/>
<dbReference type="Proteomes" id="UP000009101">
    <property type="component" value="Chromosome"/>
</dbReference>
<accession>E6YGG6</accession>
<sequence length="45" mass="5449">MQTFHNHPHFSLIMKNFSSFSLSVYAHYAQQQNRISLLMLKYIYL</sequence>
<dbReference type="AlphaFoldDB" id="E6YGG6"/>
<dbReference type="KEGG" id="bcd:BARCL_0273"/>
<dbReference type="EMBL" id="FN645454">
    <property type="protein sequence ID" value="CBI75954.1"/>
    <property type="molecule type" value="Genomic_DNA"/>
</dbReference>
<evidence type="ECO:0000313" key="1">
    <source>
        <dbReference type="EMBL" id="CBI75954.1"/>
    </source>
</evidence>
<keyword evidence="2" id="KW-1185">Reference proteome</keyword>
<gene>
    <name evidence="1" type="ordered locus">BARCL_0273</name>
</gene>
<reference evidence="2" key="1">
    <citation type="submission" date="2009-11" db="EMBL/GenBank/DDBJ databases">
        <title>Genome sequencing of Bartonella species and comparative genomics.</title>
        <authorList>
            <person name="Engel P."/>
            <person name="Salzburger W."/>
            <person name="Marius L."/>
            <person name="Chao-Chin C."/>
            <person name="Soichi M."/>
            <person name="Christa L."/>
            <person name="Alexandra C."/>
            <person name="Aurelie L."/>
            <person name="Claudine M."/>
            <person name="Stephan S.C."/>
            <person name="Christoph D."/>
        </authorList>
    </citation>
    <scope>NUCLEOTIDE SEQUENCE [LARGE SCALE GENOMIC DNA]</scope>
    <source>
        <strain evidence="2">CIP 104772 / 73</strain>
    </source>
</reference>
<protein>
    <submittedName>
        <fullName evidence="1">Uncharacterized protein</fullName>
    </submittedName>
</protein>
<name>E6YGG6_BARC7</name>
<reference evidence="1 2" key="2">
    <citation type="journal article" date="2011" name="PLoS Genet.">
        <title>Parallel evolution of a type IV secretion system in radiating lineages of the host-restricted bacterial pathogen Bartonella.</title>
        <authorList>
            <person name="Engel P."/>
            <person name="Salzburger W."/>
            <person name="Liesch M."/>
            <person name="Chang C.C."/>
            <person name="Maruyama S."/>
            <person name="Lanz C."/>
            <person name="Calteau A."/>
            <person name="Lajus A."/>
            <person name="Medigue C."/>
            <person name="Schuster S.C."/>
            <person name="Dehio C."/>
        </authorList>
    </citation>
    <scope>NUCLEOTIDE SEQUENCE [LARGE SCALE GENOMIC DNA]</scope>
    <source>
        <strain evidence="2">CIP 104772 / 73</strain>
    </source>
</reference>
<organism evidence="1 2">
    <name type="scientific">Bartonella clarridgeiae (strain CCUG 45776 / CIP 104772 / 73)</name>
    <dbReference type="NCBI Taxonomy" id="696125"/>
    <lineage>
        <taxon>Bacteria</taxon>
        <taxon>Pseudomonadati</taxon>
        <taxon>Pseudomonadota</taxon>
        <taxon>Alphaproteobacteria</taxon>
        <taxon>Hyphomicrobiales</taxon>
        <taxon>Bartonellaceae</taxon>
        <taxon>Bartonella</taxon>
    </lineage>
</organism>